<dbReference type="PANTHER" id="PTHR48258:SF3">
    <property type="entry name" value="FK506-BINDING PROTEIN 4-LIKE ISOFORM X1"/>
    <property type="match status" value="1"/>
</dbReference>
<comment type="caution">
    <text evidence="3">The sequence shown here is derived from an EMBL/GenBank/DDBJ whole genome shotgun (WGS) entry which is preliminary data.</text>
</comment>
<organism evidence="3 4">
    <name type="scientific">Rubroshorea leprosula</name>
    <dbReference type="NCBI Taxonomy" id="152421"/>
    <lineage>
        <taxon>Eukaryota</taxon>
        <taxon>Viridiplantae</taxon>
        <taxon>Streptophyta</taxon>
        <taxon>Embryophyta</taxon>
        <taxon>Tracheophyta</taxon>
        <taxon>Spermatophyta</taxon>
        <taxon>Magnoliopsida</taxon>
        <taxon>eudicotyledons</taxon>
        <taxon>Gunneridae</taxon>
        <taxon>Pentapetalae</taxon>
        <taxon>rosids</taxon>
        <taxon>malvids</taxon>
        <taxon>Malvales</taxon>
        <taxon>Dipterocarpaceae</taxon>
        <taxon>Rubroshorea</taxon>
    </lineage>
</organism>
<sequence>MSRKTVEHMTWHVNCHNENEKIFHLTCGEAWKHFDSTHPKFATKPRNVRLGLCTDGFTPFGHSASPYSCWAVFVLVYNLPPTMCMKQEYVFLSLIIQVAYLGMECCLGGAHMFLPPEHPFRRSKNDFIKGRIENGTMPERLSGDEMRSRIHWLLDVLFGKPLEKQEIHRFGEVHNWVNDMAIWQERIVEIICKLEQIFPPSFFDSMEHLVIHLPYEAHVGGSVQF</sequence>
<evidence type="ECO:0000259" key="2">
    <source>
        <dbReference type="Pfam" id="PF13960"/>
    </source>
</evidence>
<protein>
    <recommendedName>
        <fullName evidence="2">DUF4218 domain-containing protein</fullName>
    </recommendedName>
</protein>
<reference evidence="3 4" key="1">
    <citation type="journal article" date="2021" name="Commun. Biol.">
        <title>The genome of Shorea leprosula (Dipterocarpaceae) highlights the ecological relevance of drought in aseasonal tropical rainforests.</title>
        <authorList>
            <person name="Ng K.K.S."/>
            <person name="Kobayashi M.J."/>
            <person name="Fawcett J.A."/>
            <person name="Hatakeyama M."/>
            <person name="Paape T."/>
            <person name="Ng C.H."/>
            <person name="Ang C.C."/>
            <person name="Tnah L.H."/>
            <person name="Lee C.T."/>
            <person name="Nishiyama T."/>
            <person name="Sese J."/>
            <person name="O'Brien M.J."/>
            <person name="Copetti D."/>
            <person name="Mohd Noor M.I."/>
            <person name="Ong R.C."/>
            <person name="Putra M."/>
            <person name="Sireger I.Z."/>
            <person name="Indrioko S."/>
            <person name="Kosugi Y."/>
            <person name="Izuno A."/>
            <person name="Isagi Y."/>
            <person name="Lee S.L."/>
            <person name="Shimizu K.K."/>
        </authorList>
    </citation>
    <scope>NUCLEOTIDE SEQUENCE [LARGE SCALE GENOMIC DNA]</scope>
    <source>
        <strain evidence="3">214</strain>
    </source>
</reference>
<keyword evidence="1" id="KW-0812">Transmembrane</keyword>
<keyword evidence="1" id="KW-0472">Membrane</keyword>
<dbReference type="EMBL" id="BPVZ01000010">
    <property type="protein sequence ID" value="GKU96492.1"/>
    <property type="molecule type" value="Genomic_DNA"/>
</dbReference>
<gene>
    <name evidence="3" type="ORF">SLEP1_g9721</name>
</gene>
<dbReference type="PANTHER" id="PTHR48258">
    <property type="entry name" value="DUF4218 DOMAIN-CONTAINING PROTEIN-RELATED"/>
    <property type="match status" value="1"/>
</dbReference>
<keyword evidence="1" id="KW-1133">Transmembrane helix</keyword>
<dbReference type="InterPro" id="IPR025452">
    <property type="entry name" value="DUF4218"/>
</dbReference>
<name>A0AAV5IBR8_9ROSI</name>
<dbReference type="Pfam" id="PF13960">
    <property type="entry name" value="DUF4218"/>
    <property type="match status" value="1"/>
</dbReference>
<accession>A0AAV5IBR8</accession>
<evidence type="ECO:0000313" key="4">
    <source>
        <dbReference type="Proteomes" id="UP001054252"/>
    </source>
</evidence>
<feature type="domain" description="DUF4218" evidence="2">
    <location>
        <begin position="178"/>
        <end position="224"/>
    </location>
</feature>
<evidence type="ECO:0000313" key="3">
    <source>
        <dbReference type="EMBL" id="GKU96492.1"/>
    </source>
</evidence>
<dbReference type="InterPro" id="IPR004242">
    <property type="entry name" value="Transposase_21"/>
</dbReference>
<dbReference type="Pfam" id="PF02992">
    <property type="entry name" value="Transposase_21"/>
    <property type="match status" value="1"/>
</dbReference>
<feature type="transmembrane region" description="Helical" evidence="1">
    <location>
        <begin position="89"/>
        <end position="114"/>
    </location>
</feature>
<keyword evidence="4" id="KW-1185">Reference proteome</keyword>
<proteinExistence type="predicted"/>
<dbReference type="AlphaFoldDB" id="A0AAV5IBR8"/>
<dbReference type="Proteomes" id="UP001054252">
    <property type="component" value="Unassembled WGS sequence"/>
</dbReference>
<evidence type="ECO:0000256" key="1">
    <source>
        <dbReference type="SAM" id="Phobius"/>
    </source>
</evidence>